<reference evidence="7 8" key="1">
    <citation type="journal article" date="2016" name="Int. J. Syst. Evol. Microbiol.">
        <title>Oceanobacillus halophilus sp. nov., a novel moderately halophilic bacterium from a hypersaline lake.</title>
        <authorList>
            <person name="Amoozegar M.A."/>
            <person name="Bagheri M."/>
            <person name="Makhdoumi A."/>
            <person name="Nikou M.M."/>
            <person name="Fazeli S.A.S."/>
            <person name="Schumann P."/>
            <person name="Sproer C."/>
            <person name="Sanchez-Porro C."/>
            <person name="Ventosa A."/>
        </authorList>
    </citation>
    <scope>NUCLEOTIDE SEQUENCE [LARGE SCALE GENOMIC DNA]</scope>
    <source>
        <strain evidence="7 8">DSM 23996</strain>
    </source>
</reference>
<evidence type="ECO:0000313" key="7">
    <source>
        <dbReference type="EMBL" id="RKQ34303.1"/>
    </source>
</evidence>
<comment type="pathway">
    <text evidence="1">Amino-acid biosynthesis; L-asparagine biosynthesis; L-asparagine from L-aspartate (L-Gln route): step 1/1.</text>
</comment>
<keyword evidence="8" id="KW-1185">Reference proteome</keyword>
<evidence type="ECO:0000313" key="8">
    <source>
        <dbReference type="Proteomes" id="UP000269301"/>
    </source>
</evidence>
<comment type="catalytic activity">
    <reaction evidence="4">
        <text>L-aspartate + L-glutamine + ATP + H2O = L-asparagine + L-glutamate + AMP + diphosphate + H(+)</text>
        <dbReference type="Rhea" id="RHEA:12228"/>
        <dbReference type="ChEBI" id="CHEBI:15377"/>
        <dbReference type="ChEBI" id="CHEBI:15378"/>
        <dbReference type="ChEBI" id="CHEBI:29985"/>
        <dbReference type="ChEBI" id="CHEBI:29991"/>
        <dbReference type="ChEBI" id="CHEBI:30616"/>
        <dbReference type="ChEBI" id="CHEBI:33019"/>
        <dbReference type="ChEBI" id="CHEBI:58048"/>
        <dbReference type="ChEBI" id="CHEBI:58359"/>
        <dbReference type="ChEBI" id="CHEBI:456215"/>
        <dbReference type="EC" id="6.3.5.4"/>
    </reaction>
</comment>
<comment type="caution">
    <text evidence="7">The sequence shown here is derived from an EMBL/GenBank/DDBJ whole genome shotgun (WGS) entry which is preliminary data.</text>
</comment>
<dbReference type="OrthoDB" id="9763290at2"/>
<dbReference type="InterPro" id="IPR029055">
    <property type="entry name" value="Ntn_hydrolases_N"/>
</dbReference>
<dbReference type="InterPro" id="IPR001962">
    <property type="entry name" value="Asn_synthase"/>
</dbReference>
<dbReference type="RefSeq" id="WP_121203866.1">
    <property type="nucleotide sequence ID" value="NZ_RBZP01000004.1"/>
</dbReference>
<feature type="domain" description="Asparagine synthetase" evidence="6">
    <location>
        <begin position="225"/>
        <end position="465"/>
    </location>
</feature>
<evidence type="ECO:0000259" key="6">
    <source>
        <dbReference type="Pfam" id="PF00733"/>
    </source>
</evidence>
<dbReference type="EC" id="6.3.5.4" evidence="2"/>
<dbReference type="InterPro" id="IPR014729">
    <property type="entry name" value="Rossmann-like_a/b/a_fold"/>
</dbReference>
<dbReference type="AlphaFoldDB" id="A0A495A5D0"/>
<evidence type="ECO:0000256" key="5">
    <source>
        <dbReference type="SAM" id="Phobius"/>
    </source>
</evidence>
<organism evidence="7 8">
    <name type="scientific">Oceanobacillus halophilus</name>
    <dbReference type="NCBI Taxonomy" id="930130"/>
    <lineage>
        <taxon>Bacteria</taxon>
        <taxon>Bacillati</taxon>
        <taxon>Bacillota</taxon>
        <taxon>Bacilli</taxon>
        <taxon>Bacillales</taxon>
        <taxon>Bacillaceae</taxon>
        <taxon>Oceanobacillus</taxon>
    </lineage>
</organism>
<dbReference type="Proteomes" id="UP000269301">
    <property type="component" value="Unassembled WGS sequence"/>
</dbReference>
<evidence type="ECO:0000256" key="3">
    <source>
        <dbReference type="ARBA" id="ARBA00022888"/>
    </source>
</evidence>
<dbReference type="GO" id="GO:0005829">
    <property type="term" value="C:cytosol"/>
    <property type="evidence" value="ECO:0007669"/>
    <property type="project" value="TreeGrafter"/>
</dbReference>
<sequence>MSDFLFSRQIIPKGKMTEHIQRIYTGDKPPVLEFHGEWGSVAVSQNLYRAFQPYETDKYLCIVIGGPVLYFCDNHFLKDGKNNNGTRHIYNRWQQGDINWKEDVSGPFVFLIINKETSEIQCITDMMSFIPVFIYRNSQNIMLGTHVDALARAAGQTDDMDSISIADFILHSVVTFPYTIYKSIHQSSPATHNIIQGNVVEKTIPYWIPEEEQRYSSMNVAANNIRNALTKYVNTITSEVSDIAQFISGGEDSRVLSALLKDNPRDAYVFLDQMNTEGRMAKKAAKKYGATFKMAQRDRLHYLHMLPDTAELVGGGSEYRHAHAFGFQESYGLHKYDAVFGGLFADALLKGARIQKTPLSIRYSFVPDIREKTSTKGNRNTNRQIKAEILSEISSRRKSHFNYVKSFRENSAEEWFELWPSSMNMNIPNIHANRRLMRSYEPFMDKEVVKISATVPQEWKLNRRLFQQAVKPFLKPTKWLFHSDGRLPYFPWYINSFVAFVTWVYFRLGYRIGFVKGNQGPWADWEAVVKSSDWEHAVGEYSSGFSKISPLFLEQDVEQLFQSNAFNLRQKVNLLQVLYQLANR</sequence>
<accession>A0A495A5D0</accession>
<keyword evidence="5" id="KW-0472">Membrane</keyword>
<evidence type="ECO:0000256" key="1">
    <source>
        <dbReference type="ARBA" id="ARBA00005187"/>
    </source>
</evidence>
<keyword evidence="5" id="KW-0812">Transmembrane</keyword>
<dbReference type="GO" id="GO:0006529">
    <property type="term" value="P:asparagine biosynthetic process"/>
    <property type="evidence" value="ECO:0007669"/>
    <property type="project" value="UniProtKB-KW"/>
</dbReference>
<evidence type="ECO:0000256" key="4">
    <source>
        <dbReference type="ARBA" id="ARBA00048741"/>
    </source>
</evidence>
<dbReference type="EMBL" id="RBZP01000004">
    <property type="protein sequence ID" value="RKQ34303.1"/>
    <property type="molecule type" value="Genomic_DNA"/>
</dbReference>
<keyword evidence="3" id="KW-0061">Asparagine biosynthesis</keyword>
<dbReference type="PANTHER" id="PTHR43284">
    <property type="entry name" value="ASPARAGINE SYNTHETASE (GLUTAMINE-HYDROLYZING)"/>
    <property type="match status" value="1"/>
</dbReference>
<keyword evidence="3" id="KW-0028">Amino-acid biosynthesis</keyword>
<dbReference type="SUPFAM" id="SSF56235">
    <property type="entry name" value="N-terminal nucleophile aminohydrolases (Ntn hydrolases)"/>
    <property type="match status" value="1"/>
</dbReference>
<protein>
    <recommendedName>
        <fullName evidence="2">asparagine synthase (glutamine-hydrolyzing)</fullName>
        <ecNumber evidence="2">6.3.5.4</ecNumber>
    </recommendedName>
</protein>
<proteinExistence type="predicted"/>
<keyword evidence="5" id="KW-1133">Transmembrane helix</keyword>
<gene>
    <name evidence="7" type="ORF">D8M06_07950</name>
</gene>
<name>A0A495A5D0_9BACI</name>
<feature type="transmembrane region" description="Helical" evidence="5">
    <location>
        <begin position="489"/>
        <end position="506"/>
    </location>
</feature>
<dbReference type="Gene3D" id="3.60.20.10">
    <property type="entry name" value="Glutamine Phosphoribosylpyrophosphate, subunit 1, domain 1"/>
    <property type="match status" value="1"/>
</dbReference>
<dbReference type="PANTHER" id="PTHR43284:SF1">
    <property type="entry name" value="ASPARAGINE SYNTHETASE"/>
    <property type="match status" value="1"/>
</dbReference>
<dbReference type="GO" id="GO:0004066">
    <property type="term" value="F:asparagine synthase (glutamine-hydrolyzing) activity"/>
    <property type="evidence" value="ECO:0007669"/>
    <property type="project" value="UniProtKB-EC"/>
</dbReference>
<dbReference type="SUPFAM" id="SSF52402">
    <property type="entry name" value="Adenine nucleotide alpha hydrolases-like"/>
    <property type="match status" value="1"/>
</dbReference>
<dbReference type="Pfam" id="PF00733">
    <property type="entry name" value="Asn_synthase"/>
    <property type="match status" value="1"/>
</dbReference>
<dbReference type="InterPro" id="IPR051786">
    <property type="entry name" value="ASN_synthetase/amidase"/>
</dbReference>
<dbReference type="Gene3D" id="3.40.50.620">
    <property type="entry name" value="HUPs"/>
    <property type="match status" value="1"/>
</dbReference>
<evidence type="ECO:0000256" key="2">
    <source>
        <dbReference type="ARBA" id="ARBA00012737"/>
    </source>
</evidence>